<dbReference type="InterPro" id="IPR015424">
    <property type="entry name" value="PyrdxlP-dep_Trfase"/>
</dbReference>
<feature type="domain" description="Aminotransferase class V" evidence="6">
    <location>
        <begin position="34"/>
        <end position="395"/>
    </location>
</feature>
<dbReference type="PROSITE" id="PS00595">
    <property type="entry name" value="AA_TRANSFER_CLASS_5"/>
    <property type="match status" value="1"/>
</dbReference>
<evidence type="ECO:0000313" key="8">
    <source>
        <dbReference type="Proteomes" id="UP000318331"/>
    </source>
</evidence>
<proteinExistence type="inferred from homology"/>
<protein>
    <submittedName>
        <fullName evidence="7">Selenocysteine lyase/cysteine desulfurase</fullName>
    </submittedName>
</protein>
<dbReference type="PANTHER" id="PTHR43586">
    <property type="entry name" value="CYSTEINE DESULFURASE"/>
    <property type="match status" value="1"/>
</dbReference>
<evidence type="ECO:0000259" key="6">
    <source>
        <dbReference type="Pfam" id="PF00266"/>
    </source>
</evidence>
<evidence type="ECO:0000256" key="3">
    <source>
        <dbReference type="ARBA" id="ARBA00022898"/>
    </source>
</evidence>
<comment type="similarity">
    <text evidence="2">Belongs to the class-V pyridoxal-phosphate-dependent aminotransferase family. Csd subfamily.</text>
</comment>
<keyword evidence="7" id="KW-0456">Lyase</keyword>
<name>A0A543HZC0_9MICO</name>
<comment type="caution">
    <text evidence="7">The sequence shown here is derived from an EMBL/GenBank/DDBJ whole genome shotgun (WGS) entry which is preliminary data.</text>
</comment>
<dbReference type="Gene3D" id="3.40.640.10">
    <property type="entry name" value="Type I PLP-dependent aspartate aminotransferase-like (Major domain)"/>
    <property type="match status" value="1"/>
</dbReference>
<dbReference type="GO" id="GO:0016829">
    <property type="term" value="F:lyase activity"/>
    <property type="evidence" value="ECO:0007669"/>
    <property type="project" value="UniProtKB-KW"/>
</dbReference>
<sequence length="445" mass="47530">MTTITQHRPTQPLLPVTGAELMVPLLDGSTTRYVNLDYAASSPALSSVAAHVGEALGLYASVHRGAGYASDISTTAYENARDTVARFVGARPGNPVIFTRNTTDSLNLLASAVPGDTVVLDIEHHANLLPWQEHGRRVLPAGNTIEETLGLLAAELDRAPAALVAVTGASNVTGETLPLRRIADIAHRRGTRLAVDGAQLVPHRRVNMREQGIDYLAFSGHKTYAPFGAGVLVGRRDWLDRAAPYLRGGGAVTTVGTASEVWRTGPSRHEGGSPNVLGVLALARAVDELAQLNTRDWYAHEAQLRGALVAGLLRIPQARIHHIFPDSEAPVGVVSFVLDGVDSRHLALVLAAEYGIGVRDGKFCAHPLLERLQQQGPALRASFGVGSTMEDVTALLEAITAYLEHGPRGSYTEADGVWSLVADPRPRPDWAQLPNEDREYLGCAG</sequence>
<dbReference type="EMBL" id="VFPN01000002">
    <property type="protein sequence ID" value="TQM63610.1"/>
    <property type="molecule type" value="Genomic_DNA"/>
</dbReference>
<comment type="catalytic activity">
    <reaction evidence="4">
        <text>(sulfur carrier)-H + L-cysteine = (sulfur carrier)-SH + L-alanine</text>
        <dbReference type="Rhea" id="RHEA:43892"/>
        <dbReference type="Rhea" id="RHEA-COMP:14737"/>
        <dbReference type="Rhea" id="RHEA-COMP:14739"/>
        <dbReference type="ChEBI" id="CHEBI:29917"/>
        <dbReference type="ChEBI" id="CHEBI:35235"/>
        <dbReference type="ChEBI" id="CHEBI:57972"/>
        <dbReference type="ChEBI" id="CHEBI:64428"/>
        <dbReference type="EC" id="2.8.1.7"/>
    </reaction>
</comment>
<dbReference type="Pfam" id="PF00266">
    <property type="entry name" value="Aminotran_5"/>
    <property type="match status" value="1"/>
</dbReference>
<evidence type="ECO:0000256" key="2">
    <source>
        <dbReference type="ARBA" id="ARBA00010447"/>
    </source>
</evidence>
<evidence type="ECO:0000256" key="5">
    <source>
        <dbReference type="RuleBase" id="RU004504"/>
    </source>
</evidence>
<dbReference type="PANTHER" id="PTHR43586:SF8">
    <property type="entry name" value="CYSTEINE DESULFURASE 1, CHLOROPLASTIC"/>
    <property type="match status" value="1"/>
</dbReference>
<reference evidence="7 8" key="1">
    <citation type="submission" date="2019-06" db="EMBL/GenBank/DDBJ databases">
        <title>Sequencing the genomes of 1000 actinobacteria strains.</title>
        <authorList>
            <person name="Klenk H.-P."/>
        </authorList>
    </citation>
    <scope>NUCLEOTIDE SEQUENCE [LARGE SCALE GENOMIC DNA]</scope>
    <source>
        <strain evidence="7 8">DSM 18031</strain>
    </source>
</reference>
<gene>
    <name evidence="7" type="ORF">FB466_1880</name>
</gene>
<dbReference type="InterPro" id="IPR015422">
    <property type="entry name" value="PyrdxlP-dep_Trfase_small"/>
</dbReference>
<dbReference type="Proteomes" id="UP000318331">
    <property type="component" value="Unassembled WGS sequence"/>
</dbReference>
<dbReference type="RefSeq" id="WP_141917774.1">
    <property type="nucleotide sequence ID" value="NZ_BAAAYS010000028.1"/>
</dbReference>
<comment type="cofactor">
    <cofactor evidence="1 5">
        <name>pyridoxal 5'-phosphate</name>
        <dbReference type="ChEBI" id="CHEBI:597326"/>
    </cofactor>
</comment>
<evidence type="ECO:0000256" key="1">
    <source>
        <dbReference type="ARBA" id="ARBA00001933"/>
    </source>
</evidence>
<evidence type="ECO:0000256" key="4">
    <source>
        <dbReference type="ARBA" id="ARBA00050776"/>
    </source>
</evidence>
<dbReference type="AlphaFoldDB" id="A0A543HZC0"/>
<organism evidence="7 8">
    <name type="scientific">Klugiella xanthotipulae</name>
    <dbReference type="NCBI Taxonomy" id="244735"/>
    <lineage>
        <taxon>Bacteria</taxon>
        <taxon>Bacillati</taxon>
        <taxon>Actinomycetota</taxon>
        <taxon>Actinomycetes</taxon>
        <taxon>Micrococcales</taxon>
        <taxon>Microbacteriaceae</taxon>
        <taxon>Klugiella</taxon>
    </lineage>
</organism>
<dbReference type="GO" id="GO:0031071">
    <property type="term" value="F:cysteine desulfurase activity"/>
    <property type="evidence" value="ECO:0007669"/>
    <property type="project" value="UniProtKB-EC"/>
</dbReference>
<keyword evidence="8" id="KW-1185">Reference proteome</keyword>
<dbReference type="Gene3D" id="3.90.1150.10">
    <property type="entry name" value="Aspartate Aminotransferase, domain 1"/>
    <property type="match status" value="1"/>
</dbReference>
<dbReference type="InterPro" id="IPR020578">
    <property type="entry name" value="Aminotrans_V_PyrdxlP_BS"/>
</dbReference>
<dbReference type="InterPro" id="IPR015421">
    <property type="entry name" value="PyrdxlP-dep_Trfase_major"/>
</dbReference>
<accession>A0A543HZC0</accession>
<keyword evidence="3" id="KW-0663">Pyridoxal phosphate</keyword>
<dbReference type="InterPro" id="IPR000192">
    <property type="entry name" value="Aminotrans_V_dom"/>
</dbReference>
<dbReference type="SUPFAM" id="SSF53383">
    <property type="entry name" value="PLP-dependent transferases"/>
    <property type="match status" value="1"/>
</dbReference>
<dbReference type="OrthoDB" id="9804366at2"/>
<evidence type="ECO:0000313" key="7">
    <source>
        <dbReference type="EMBL" id="TQM63610.1"/>
    </source>
</evidence>